<dbReference type="Pfam" id="PF07715">
    <property type="entry name" value="Plug"/>
    <property type="match status" value="1"/>
</dbReference>
<feature type="domain" description="TonB-dependent receptor plug" evidence="20">
    <location>
        <begin position="117"/>
        <end position="215"/>
    </location>
</feature>
<keyword evidence="4 14" id="KW-1134">Transmembrane beta strand</keyword>
<dbReference type="PANTHER" id="PTHR32552:SF82">
    <property type="entry name" value="FCUA PROTEIN"/>
    <property type="match status" value="1"/>
</dbReference>
<dbReference type="AlphaFoldDB" id="A0A0C4WKF8"/>
<evidence type="ECO:0000256" key="2">
    <source>
        <dbReference type="ARBA" id="ARBA00009810"/>
    </source>
</evidence>
<dbReference type="Gene3D" id="2.40.170.20">
    <property type="entry name" value="TonB-dependent receptor, beta-barrel domain"/>
    <property type="match status" value="1"/>
</dbReference>
<evidence type="ECO:0000256" key="15">
    <source>
        <dbReference type="PROSITE-ProRule" id="PRU10144"/>
    </source>
</evidence>
<evidence type="ECO:0000256" key="6">
    <source>
        <dbReference type="ARBA" id="ARBA00022692"/>
    </source>
</evidence>
<sequence>MKIKRNSCKHDTPPQLTPIAQVLQAALLLSVALAASPARAEGEDPGADAPVSISSERTEDEEQETAASTPVQKPSGSATLLPTLTVNAAADSAPDGTAASGYRVKSASVAGFSEQDILDTPFSVKVLSADLMKNHNVKTLSDLDKLDASVTSSIANPGWYSSPSIRGFTLDNTVNFRYNGQMMVNLQAMGMENKEQVEVLKGLSSMQTGFAGPGGLINYVTKRPTAAPLTEINYYVNEFDNTRSHIDISRRTNDGRFGLRINAATEEERSYVRSVDGERRFFALAADALLTPDTILEFDVEYERREQNGQPFLKPLANGKLPSGFDPRTFLGQRWARYPTEFTMVSGKLKHFINDDWSFTLDGNWSKLRREQNMVWAHYSIQENGDSDPNLYYSPDQKANPINARLTINGRFDTGPFNHELAFGGMMHRLKQRWGDGFFDSIGESNIYNPVALRDPSPEVPDSRLARRVEEDGVFLHDVISFGESWKLHLGGRYSMRTERSYDTNTGHRTNEYKDYVYTPSYALVYKPQSNVSLYVSYIEGLEQGGTAPPDSANADQQLSPLISEQWEAGLKVEFARGLNFDVSLFRIEKPFEFTNADGYYVKDGERRHEGLELSLTGKASPEWTIFASAMFLDAELMDASEDIDGNRPADTPAKRFSAITEYSPLWLNGWTFTGSWTHNGARHVREENNSESAESYDVFGLGARYETQIGPAHTTLRLNLDNVFDKNYWSSVQNANLVAGAPRTASASLSVRF</sequence>
<dbReference type="PANTHER" id="PTHR32552">
    <property type="entry name" value="FERRICHROME IRON RECEPTOR-RELATED"/>
    <property type="match status" value="1"/>
</dbReference>
<dbReference type="GO" id="GO:0015344">
    <property type="term" value="F:siderophore uptake transmembrane transporter activity"/>
    <property type="evidence" value="ECO:0007669"/>
    <property type="project" value="TreeGrafter"/>
</dbReference>
<keyword evidence="7 18" id="KW-0732">Signal</keyword>
<comment type="subcellular location">
    <subcellularLocation>
        <location evidence="1 14">Cell outer membrane</location>
        <topology evidence="1 14">Multi-pass membrane protein</topology>
    </subcellularLocation>
</comment>
<dbReference type="NCBIfam" id="TIGR01783">
    <property type="entry name" value="TonB-siderophor"/>
    <property type="match status" value="1"/>
</dbReference>
<organism evidence="21 22">
    <name type="scientific">Azotobacter chroococcum NCIMB 8003</name>
    <dbReference type="NCBI Taxonomy" id="1328314"/>
    <lineage>
        <taxon>Bacteria</taxon>
        <taxon>Pseudomonadati</taxon>
        <taxon>Pseudomonadota</taxon>
        <taxon>Gammaproteobacteria</taxon>
        <taxon>Pseudomonadales</taxon>
        <taxon>Pseudomonadaceae</taxon>
        <taxon>Azotobacter</taxon>
    </lineage>
</organism>
<dbReference type="CDD" id="cd01347">
    <property type="entry name" value="ligand_gated_channel"/>
    <property type="match status" value="1"/>
</dbReference>
<evidence type="ECO:0000256" key="1">
    <source>
        <dbReference type="ARBA" id="ARBA00004571"/>
    </source>
</evidence>
<dbReference type="PROSITE" id="PS52016">
    <property type="entry name" value="TONB_DEPENDENT_REC_3"/>
    <property type="match status" value="1"/>
</dbReference>
<dbReference type="GO" id="GO:0038023">
    <property type="term" value="F:signaling receptor activity"/>
    <property type="evidence" value="ECO:0007669"/>
    <property type="project" value="InterPro"/>
</dbReference>
<evidence type="ECO:0000313" key="21">
    <source>
        <dbReference type="EMBL" id="AJE23273.1"/>
    </source>
</evidence>
<evidence type="ECO:0000256" key="12">
    <source>
        <dbReference type="ARBA" id="ARBA00023170"/>
    </source>
</evidence>
<dbReference type="InterPro" id="IPR036942">
    <property type="entry name" value="Beta-barrel_TonB_sf"/>
</dbReference>
<dbReference type="InterPro" id="IPR037066">
    <property type="entry name" value="Plug_dom_sf"/>
</dbReference>
<feature type="domain" description="TonB-dependent receptor-like beta-barrel" evidence="19">
    <location>
        <begin position="292"/>
        <end position="724"/>
    </location>
</feature>
<keyword evidence="11 14" id="KW-0472">Membrane</keyword>
<dbReference type="EMBL" id="CP010415">
    <property type="protein sequence ID" value="AJE23273.1"/>
    <property type="molecule type" value="Genomic_DNA"/>
</dbReference>
<evidence type="ECO:0000259" key="19">
    <source>
        <dbReference type="Pfam" id="PF00593"/>
    </source>
</evidence>
<evidence type="ECO:0000256" key="7">
    <source>
        <dbReference type="ARBA" id="ARBA00022729"/>
    </source>
</evidence>
<evidence type="ECO:0000256" key="13">
    <source>
        <dbReference type="ARBA" id="ARBA00023237"/>
    </source>
</evidence>
<dbReference type="InterPro" id="IPR010105">
    <property type="entry name" value="TonB_sidphr_rcpt"/>
</dbReference>
<evidence type="ECO:0000259" key="20">
    <source>
        <dbReference type="Pfam" id="PF07715"/>
    </source>
</evidence>
<dbReference type="Pfam" id="PF00593">
    <property type="entry name" value="TonB_dep_Rec_b-barrel"/>
    <property type="match status" value="1"/>
</dbReference>
<name>A0A0C4WKF8_9GAMM</name>
<protein>
    <submittedName>
        <fullName evidence="21">TonB-dependent ferric siderophore receptor</fullName>
    </submittedName>
</protein>
<accession>A0A0C4WKF8</accession>
<keyword evidence="9" id="KW-0406">Ion transport</keyword>
<proteinExistence type="inferred from homology"/>
<comment type="similarity">
    <text evidence="2 14 16">Belongs to the TonB-dependent receptor family.</text>
</comment>
<evidence type="ECO:0000313" key="22">
    <source>
        <dbReference type="Proteomes" id="UP000068210"/>
    </source>
</evidence>
<dbReference type="Gene3D" id="2.170.130.10">
    <property type="entry name" value="TonB-dependent receptor, plug domain"/>
    <property type="match status" value="1"/>
</dbReference>
<evidence type="ECO:0000256" key="18">
    <source>
        <dbReference type="SAM" id="SignalP"/>
    </source>
</evidence>
<keyword evidence="12 21" id="KW-0675">Receptor</keyword>
<evidence type="ECO:0000256" key="17">
    <source>
        <dbReference type="SAM" id="MobiDB-lite"/>
    </source>
</evidence>
<keyword evidence="10 16" id="KW-0798">TonB box</keyword>
<feature type="compositionally biased region" description="Polar residues" evidence="17">
    <location>
        <begin position="65"/>
        <end position="78"/>
    </location>
</feature>
<dbReference type="HOGENOM" id="CLU_008287_22_1_6"/>
<evidence type="ECO:0000256" key="8">
    <source>
        <dbReference type="ARBA" id="ARBA00023004"/>
    </source>
</evidence>
<evidence type="ECO:0000256" key="16">
    <source>
        <dbReference type="RuleBase" id="RU003357"/>
    </source>
</evidence>
<evidence type="ECO:0000256" key="10">
    <source>
        <dbReference type="ARBA" id="ARBA00023077"/>
    </source>
</evidence>
<feature type="chain" id="PRO_5002173206" evidence="18">
    <location>
        <begin position="41"/>
        <end position="754"/>
    </location>
</feature>
<dbReference type="Proteomes" id="UP000068210">
    <property type="component" value="Chromosome"/>
</dbReference>
<evidence type="ECO:0000256" key="14">
    <source>
        <dbReference type="PROSITE-ProRule" id="PRU01360"/>
    </source>
</evidence>
<evidence type="ECO:0000256" key="11">
    <source>
        <dbReference type="ARBA" id="ARBA00023136"/>
    </source>
</evidence>
<gene>
    <name evidence="21" type="ORF">Achr_38870</name>
</gene>
<dbReference type="InterPro" id="IPR000531">
    <property type="entry name" value="Beta-barrel_TonB"/>
</dbReference>
<keyword evidence="22" id="KW-1185">Reference proteome</keyword>
<dbReference type="RefSeq" id="WP_039806846.1">
    <property type="nucleotide sequence ID" value="NZ_CP010415.1"/>
</dbReference>
<dbReference type="InterPro" id="IPR039426">
    <property type="entry name" value="TonB-dep_rcpt-like"/>
</dbReference>
<evidence type="ECO:0000256" key="5">
    <source>
        <dbReference type="ARBA" id="ARBA00022496"/>
    </source>
</evidence>
<keyword evidence="13 14" id="KW-0998">Cell outer membrane</keyword>
<dbReference type="SUPFAM" id="SSF56935">
    <property type="entry name" value="Porins"/>
    <property type="match status" value="1"/>
</dbReference>
<evidence type="ECO:0000256" key="9">
    <source>
        <dbReference type="ARBA" id="ARBA00023065"/>
    </source>
</evidence>
<keyword evidence="5" id="KW-0410">Iron transport</keyword>
<dbReference type="STRING" id="1328314.Achr_38870"/>
<dbReference type="PROSITE" id="PS01156">
    <property type="entry name" value="TONB_DEPENDENT_REC_2"/>
    <property type="match status" value="1"/>
</dbReference>
<keyword evidence="6 14" id="KW-0812">Transmembrane</keyword>
<dbReference type="InterPro" id="IPR010917">
    <property type="entry name" value="TonB_rcpt_CS"/>
</dbReference>
<reference evidence="21 22" key="1">
    <citation type="journal article" date="2015" name="PLoS ONE">
        <title>Azotobacter Genomes: The Genome of Azotobacter chroococcum NCIMB 8003 (ATCC 4412).</title>
        <authorList>
            <person name="Robson R.L."/>
            <person name="Jones R."/>
            <person name="Robson R.M."/>
            <person name="Schwartz A."/>
            <person name="Richardson T.H."/>
        </authorList>
    </citation>
    <scope>NUCLEOTIDE SEQUENCE [LARGE SCALE GENOMIC DNA]</scope>
    <source>
        <strain evidence="21 22">NCIMB 8003</strain>
    </source>
</reference>
<dbReference type="InterPro" id="IPR012910">
    <property type="entry name" value="Plug_dom"/>
</dbReference>
<feature type="signal peptide" evidence="18">
    <location>
        <begin position="1"/>
        <end position="40"/>
    </location>
</feature>
<keyword evidence="3 14" id="KW-0813">Transport</keyword>
<dbReference type="GO" id="GO:0009279">
    <property type="term" value="C:cell outer membrane"/>
    <property type="evidence" value="ECO:0007669"/>
    <property type="project" value="UniProtKB-SubCell"/>
</dbReference>
<feature type="region of interest" description="Disordered" evidence="17">
    <location>
        <begin position="38"/>
        <end position="78"/>
    </location>
</feature>
<keyword evidence="8" id="KW-0408">Iron</keyword>
<dbReference type="KEGG" id="acx:Achr_38870"/>
<feature type="short sequence motif" description="TonB C-terminal box" evidence="15">
    <location>
        <begin position="737"/>
        <end position="754"/>
    </location>
</feature>
<evidence type="ECO:0000256" key="4">
    <source>
        <dbReference type="ARBA" id="ARBA00022452"/>
    </source>
</evidence>
<dbReference type="GO" id="GO:0015891">
    <property type="term" value="P:siderophore transport"/>
    <property type="evidence" value="ECO:0007669"/>
    <property type="project" value="InterPro"/>
</dbReference>
<evidence type="ECO:0000256" key="3">
    <source>
        <dbReference type="ARBA" id="ARBA00022448"/>
    </source>
</evidence>